<proteinExistence type="predicted"/>
<dbReference type="Proteomes" id="UP001305414">
    <property type="component" value="Unassembled WGS sequence"/>
</dbReference>
<feature type="signal peptide" evidence="2">
    <location>
        <begin position="1"/>
        <end position="16"/>
    </location>
</feature>
<evidence type="ECO:0000256" key="1">
    <source>
        <dbReference type="SAM" id="MobiDB-lite"/>
    </source>
</evidence>
<feature type="chain" id="PRO_5042929312" description="AA1-like domain-containing protein" evidence="2">
    <location>
        <begin position="17"/>
        <end position="179"/>
    </location>
</feature>
<reference evidence="3 4" key="1">
    <citation type="submission" date="2023-10" db="EMBL/GenBank/DDBJ databases">
        <title>Draft genome sequence of Xylaria bambusicola isolate GMP-LS, the root and basal stem rot pathogen of sugarcane in Indonesia.</title>
        <authorList>
            <person name="Selvaraj P."/>
            <person name="Muralishankar V."/>
            <person name="Muruganantham S."/>
            <person name="Sp S."/>
            <person name="Haryani S."/>
            <person name="Lau K.J.X."/>
            <person name="Naqvi N.I."/>
        </authorList>
    </citation>
    <scope>NUCLEOTIDE SEQUENCE [LARGE SCALE GENOMIC DNA]</scope>
    <source>
        <strain evidence="3">GMP-LS</strain>
    </source>
</reference>
<evidence type="ECO:0000313" key="3">
    <source>
        <dbReference type="EMBL" id="KAK5628052.1"/>
    </source>
</evidence>
<sequence length="179" mass="19059">MYALSILVSLAAAVLASKPLYYTVPSNFKAAAARNCTLPAEFLVTNFTTYPDETNKTLSAVYFYFSDPDTKIGTVCQRNASSIPSGPSKNIYGCGNANVAFIYQTTGVAGLTVTERACPGGSGLQFEASGLITPDLDCTDISTRTTCHSKKTPIQGDFDSFQPIPPAAPLQKHRLTRSG</sequence>
<comment type="caution">
    <text evidence="3">The sequence shown here is derived from an EMBL/GenBank/DDBJ whole genome shotgun (WGS) entry which is preliminary data.</text>
</comment>
<keyword evidence="4" id="KW-1185">Reference proteome</keyword>
<keyword evidence="2" id="KW-0732">Signal</keyword>
<dbReference type="AlphaFoldDB" id="A0AAN7Z351"/>
<name>A0AAN7Z351_9PEZI</name>
<evidence type="ECO:0000256" key="2">
    <source>
        <dbReference type="SAM" id="SignalP"/>
    </source>
</evidence>
<evidence type="ECO:0008006" key="5">
    <source>
        <dbReference type="Google" id="ProtNLM"/>
    </source>
</evidence>
<feature type="region of interest" description="Disordered" evidence="1">
    <location>
        <begin position="158"/>
        <end position="179"/>
    </location>
</feature>
<accession>A0AAN7Z351</accession>
<dbReference type="EMBL" id="JAWHQM010000007">
    <property type="protein sequence ID" value="KAK5628052.1"/>
    <property type="molecule type" value="Genomic_DNA"/>
</dbReference>
<gene>
    <name evidence="3" type="ORF">RRF57_003767</name>
</gene>
<protein>
    <recommendedName>
        <fullName evidence="5">AA1-like domain-containing protein</fullName>
    </recommendedName>
</protein>
<organism evidence="3 4">
    <name type="scientific">Xylaria bambusicola</name>
    <dbReference type="NCBI Taxonomy" id="326684"/>
    <lineage>
        <taxon>Eukaryota</taxon>
        <taxon>Fungi</taxon>
        <taxon>Dikarya</taxon>
        <taxon>Ascomycota</taxon>
        <taxon>Pezizomycotina</taxon>
        <taxon>Sordariomycetes</taxon>
        <taxon>Xylariomycetidae</taxon>
        <taxon>Xylariales</taxon>
        <taxon>Xylariaceae</taxon>
        <taxon>Xylaria</taxon>
    </lineage>
</organism>
<evidence type="ECO:0000313" key="4">
    <source>
        <dbReference type="Proteomes" id="UP001305414"/>
    </source>
</evidence>